<name>A0AAV5EDA1_ELECO</name>
<comment type="caution">
    <text evidence="1">The sequence shown here is derived from an EMBL/GenBank/DDBJ whole genome shotgun (WGS) entry which is preliminary data.</text>
</comment>
<proteinExistence type="predicted"/>
<evidence type="ECO:0000313" key="1">
    <source>
        <dbReference type="EMBL" id="GJN20497.1"/>
    </source>
</evidence>
<evidence type="ECO:0008006" key="3">
    <source>
        <dbReference type="Google" id="ProtNLM"/>
    </source>
</evidence>
<organism evidence="1 2">
    <name type="scientific">Eleusine coracana subsp. coracana</name>
    <dbReference type="NCBI Taxonomy" id="191504"/>
    <lineage>
        <taxon>Eukaryota</taxon>
        <taxon>Viridiplantae</taxon>
        <taxon>Streptophyta</taxon>
        <taxon>Embryophyta</taxon>
        <taxon>Tracheophyta</taxon>
        <taxon>Spermatophyta</taxon>
        <taxon>Magnoliopsida</taxon>
        <taxon>Liliopsida</taxon>
        <taxon>Poales</taxon>
        <taxon>Poaceae</taxon>
        <taxon>PACMAD clade</taxon>
        <taxon>Chloridoideae</taxon>
        <taxon>Cynodonteae</taxon>
        <taxon>Eleusininae</taxon>
        <taxon>Eleusine</taxon>
    </lineage>
</organism>
<protein>
    <recommendedName>
        <fullName evidence="3">Acetyltransferase</fullName>
    </recommendedName>
</protein>
<reference evidence="1" key="2">
    <citation type="submission" date="2021-12" db="EMBL/GenBank/DDBJ databases">
        <title>Resequencing data analysis of finger millet.</title>
        <authorList>
            <person name="Hatakeyama M."/>
            <person name="Aluri S."/>
            <person name="Balachadran M.T."/>
            <person name="Sivarajan S.R."/>
            <person name="Poveda L."/>
            <person name="Shimizu-Inatsugi R."/>
            <person name="Schlapbach R."/>
            <person name="Sreeman S.M."/>
            <person name="Shimizu K.K."/>
        </authorList>
    </citation>
    <scope>NUCLEOTIDE SEQUENCE</scope>
</reference>
<dbReference type="Gene3D" id="3.30.559.10">
    <property type="entry name" value="Chloramphenicol acetyltransferase-like domain"/>
    <property type="match status" value="1"/>
</dbReference>
<evidence type="ECO:0000313" key="2">
    <source>
        <dbReference type="Proteomes" id="UP001054889"/>
    </source>
</evidence>
<keyword evidence="2" id="KW-1185">Reference proteome</keyword>
<dbReference type="InterPro" id="IPR023213">
    <property type="entry name" value="CAT-like_dom_sf"/>
</dbReference>
<accession>A0AAV5EDA1</accession>
<gene>
    <name evidence="1" type="primary">gb07882</name>
    <name evidence="1" type="ORF">PR202_gb07882</name>
</gene>
<dbReference type="AlphaFoldDB" id="A0AAV5EDA1"/>
<sequence>MPSAAVVHVISRRMRPSSPMTASGAHLHPYMQVMELVDGVFIGMSLNHSVSNGAAFWHFFNGSGKSALRGS</sequence>
<dbReference type="GO" id="GO:0016747">
    <property type="term" value="F:acyltransferase activity, transferring groups other than amino-acyl groups"/>
    <property type="evidence" value="ECO:0007669"/>
    <property type="project" value="UniProtKB-ARBA"/>
</dbReference>
<reference evidence="1" key="1">
    <citation type="journal article" date="2018" name="DNA Res.">
        <title>Multiple hybrid de novo genome assembly of finger millet, an orphan allotetraploid crop.</title>
        <authorList>
            <person name="Hatakeyama M."/>
            <person name="Aluri S."/>
            <person name="Balachadran M.T."/>
            <person name="Sivarajan S.R."/>
            <person name="Patrignani A."/>
            <person name="Gruter S."/>
            <person name="Poveda L."/>
            <person name="Shimizu-Inatsugi R."/>
            <person name="Baeten J."/>
            <person name="Francoijs K.J."/>
            <person name="Nataraja K.N."/>
            <person name="Reddy Y.A.N."/>
            <person name="Phadnis S."/>
            <person name="Ravikumar R.L."/>
            <person name="Schlapbach R."/>
            <person name="Sreeman S.M."/>
            <person name="Shimizu K.K."/>
        </authorList>
    </citation>
    <scope>NUCLEOTIDE SEQUENCE</scope>
</reference>
<dbReference type="Proteomes" id="UP001054889">
    <property type="component" value="Unassembled WGS sequence"/>
</dbReference>
<dbReference type="EMBL" id="BQKI01000075">
    <property type="protein sequence ID" value="GJN20497.1"/>
    <property type="molecule type" value="Genomic_DNA"/>
</dbReference>